<dbReference type="RefSeq" id="WP_062327390.1">
    <property type="nucleotide sequence ID" value="NZ_CP014476.1"/>
</dbReference>
<feature type="coiled-coil region" evidence="1">
    <location>
        <begin position="7"/>
        <end position="73"/>
    </location>
</feature>
<dbReference type="KEGG" id="mdn:JT25_001800"/>
<gene>
    <name evidence="2" type="ORF">JT25_001800</name>
</gene>
<sequence length="103" mass="11859">MMPRPTVKEELDNLALLRAQASDLKRDYDKLERKKLELEDEKRIAPEKTQISIANIDQDLSVLRQKIQEAHIQNQLAIVAPETALSPALTHIPVKFRIRKPIL</sequence>
<proteinExistence type="predicted"/>
<dbReference type="OrthoDB" id="9775513at2"/>
<reference evidence="2 3" key="1">
    <citation type="journal article" date="2015" name="Environ. Microbiol.">
        <title>Methane oxidation coupled to nitrate reduction under hypoxia by the Gammaproteobacterium Methylomonas denitrificans, sp. nov. type strain FJG1.</title>
        <authorList>
            <person name="Kits K.D."/>
            <person name="Klotz M.G."/>
            <person name="Stein L.Y."/>
        </authorList>
    </citation>
    <scope>NUCLEOTIDE SEQUENCE [LARGE SCALE GENOMIC DNA]</scope>
    <source>
        <strain evidence="2 3">FJG1</strain>
    </source>
</reference>
<dbReference type="AlphaFoldDB" id="A0A140E4A6"/>
<dbReference type="Proteomes" id="UP000030512">
    <property type="component" value="Chromosome"/>
</dbReference>
<dbReference type="STRING" id="1538553.JT25_001800"/>
<accession>A0A140E4A6</accession>
<protein>
    <submittedName>
        <fullName evidence="2">Uncharacterized protein</fullName>
    </submittedName>
</protein>
<keyword evidence="3" id="KW-1185">Reference proteome</keyword>
<evidence type="ECO:0000313" key="2">
    <source>
        <dbReference type="EMBL" id="AMK75230.1"/>
    </source>
</evidence>
<name>A0A140E4A6_9GAMM</name>
<organism evidence="2 3">
    <name type="scientific">Methylomonas denitrificans</name>
    <dbReference type="NCBI Taxonomy" id="1538553"/>
    <lineage>
        <taxon>Bacteria</taxon>
        <taxon>Pseudomonadati</taxon>
        <taxon>Pseudomonadota</taxon>
        <taxon>Gammaproteobacteria</taxon>
        <taxon>Methylococcales</taxon>
        <taxon>Methylococcaceae</taxon>
        <taxon>Methylomonas</taxon>
    </lineage>
</organism>
<keyword evidence="1" id="KW-0175">Coiled coil</keyword>
<evidence type="ECO:0000256" key="1">
    <source>
        <dbReference type="SAM" id="Coils"/>
    </source>
</evidence>
<dbReference type="EMBL" id="CP014476">
    <property type="protein sequence ID" value="AMK75230.1"/>
    <property type="molecule type" value="Genomic_DNA"/>
</dbReference>
<evidence type="ECO:0000313" key="3">
    <source>
        <dbReference type="Proteomes" id="UP000030512"/>
    </source>
</evidence>